<protein>
    <submittedName>
        <fullName evidence="7">Oxidoreductase</fullName>
    </submittedName>
</protein>
<dbReference type="GO" id="GO:0010181">
    <property type="term" value="F:FMN binding"/>
    <property type="evidence" value="ECO:0007669"/>
    <property type="project" value="InterPro"/>
</dbReference>
<keyword evidence="5" id="KW-0560">Oxidoreductase</keyword>
<evidence type="ECO:0000313" key="8">
    <source>
        <dbReference type="Proteomes" id="UP000028488"/>
    </source>
</evidence>
<reference evidence="7 8" key="1">
    <citation type="submission" date="2014-07" db="EMBL/GenBank/DDBJ databases">
        <title>Genome Sequence of Rhodococcus opacus Strain R7, a Biodegrader of Mono- and Polycyclic Aromatic Hydrocarbons.</title>
        <authorList>
            <person name="Di Gennaro P."/>
            <person name="Zampolli J."/>
            <person name="Presti I."/>
            <person name="Cappelletti M."/>
            <person name="D'Ursi P."/>
            <person name="Orro A."/>
            <person name="Mezzelani A."/>
            <person name="Milanesi L."/>
        </authorList>
    </citation>
    <scope>NUCLEOTIDE SEQUENCE [LARGE SCALE GENOMIC DNA]</scope>
    <source>
        <strain evidence="7 8">R7</strain>
    </source>
</reference>
<evidence type="ECO:0000256" key="5">
    <source>
        <dbReference type="ARBA" id="ARBA00023002"/>
    </source>
</evidence>
<dbReference type="CDD" id="cd02932">
    <property type="entry name" value="OYE_YqiM_FMN"/>
    <property type="match status" value="1"/>
</dbReference>
<evidence type="ECO:0000256" key="1">
    <source>
        <dbReference type="ARBA" id="ARBA00001917"/>
    </source>
</evidence>
<dbReference type="InterPro" id="IPR044152">
    <property type="entry name" value="YqjM-like"/>
</dbReference>
<proteinExistence type="predicted"/>
<dbReference type="PANTHER" id="PTHR43303:SF4">
    <property type="entry name" value="NADPH DEHYDROGENASE C23G7.10C-RELATED"/>
    <property type="match status" value="1"/>
</dbReference>
<evidence type="ECO:0000256" key="2">
    <source>
        <dbReference type="ARBA" id="ARBA00022630"/>
    </source>
</evidence>
<dbReference type="Gene3D" id="3.20.20.70">
    <property type="entry name" value="Aldolase class I"/>
    <property type="match status" value="1"/>
</dbReference>
<feature type="domain" description="NADH:flavin oxidoreductase/NADH oxidase N-terminal" evidence="6">
    <location>
        <begin position="4"/>
        <end position="351"/>
    </location>
</feature>
<evidence type="ECO:0000256" key="4">
    <source>
        <dbReference type="ARBA" id="ARBA00022857"/>
    </source>
</evidence>
<evidence type="ECO:0000313" key="7">
    <source>
        <dbReference type="EMBL" id="AII09835.1"/>
    </source>
</evidence>
<dbReference type="GO" id="GO:0050661">
    <property type="term" value="F:NADP binding"/>
    <property type="evidence" value="ECO:0007669"/>
    <property type="project" value="InterPro"/>
</dbReference>
<dbReference type="InterPro" id="IPR001155">
    <property type="entry name" value="OxRdtase_FMN_N"/>
</dbReference>
<keyword evidence="4" id="KW-0521">NADP</keyword>
<comment type="cofactor">
    <cofactor evidence="1">
        <name>FMN</name>
        <dbReference type="ChEBI" id="CHEBI:58210"/>
    </cofactor>
</comment>
<sequence>MSVLFEPITFRGVTVPNRVWMAPMCQYSADVTGSGVGVPNDWHRTHLVTRAIGGAGLILTEATAVSPEGRISAADLGIWNDTQTEAFAEINAQLEYFGAVPGIQLGHAGRKGSAHVPWRGGGSLSGDDRLSWQTVAPSAIGFGDHTPPAAATTADIRKVVADFAAAAERASRAGFKVVEIHAAHGYLLHQFLSPVSNHRTDEYGGSFAGRIRLLLEVVDAVRGIWPAELPVFVRVSATDWLSEEPGLDTDSWTPDQTVSLVQALADLGVDLVDVSSGGVASARIPVGPGYQVPFARRIQNETTVPAAAVGLITEPEQAERIVETGEAVAVFLGRELLRDPYWPRKAALALNAQVTPQIPAQYARAY</sequence>
<dbReference type="eggNOG" id="COG1902">
    <property type="taxonomic scope" value="Bacteria"/>
</dbReference>
<dbReference type="Proteomes" id="UP000028488">
    <property type="component" value="Chromosome"/>
</dbReference>
<gene>
    <name evidence="7" type="ORF">EP51_36425</name>
</gene>
<keyword evidence="3" id="KW-0288">FMN</keyword>
<name>A0A076EUT3_RHOOP</name>
<keyword evidence="2" id="KW-0285">Flavoprotein</keyword>
<accession>A0A076EUT3</accession>
<dbReference type="PANTHER" id="PTHR43303">
    <property type="entry name" value="NADPH DEHYDROGENASE C23G7.10C-RELATED"/>
    <property type="match status" value="1"/>
</dbReference>
<evidence type="ECO:0000259" key="6">
    <source>
        <dbReference type="Pfam" id="PF00724"/>
    </source>
</evidence>
<dbReference type="EMBL" id="CP008947">
    <property type="protein sequence ID" value="AII09835.1"/>
    <property type="molecule type" value="Genomic_DNA"/>
</dbReference>
<dbReference type="RefSeq" id="WP_128641898.1">
    <property type="nucleotide sequence ID" value="NZ_CP008947.1"/>
</dbReference>
<dbReference type="SUPFAM" id="SSF51395">
    <property type="entry name" value="FMN-linked oxidoreductases"/>
    <property type="match status" value="1"/>
</dbReference>
<evidence type="ECO:0000256" key="3">
    <source>
        <dbReference type="ARBA" id="ARBA00022643"/>
    </source>
</evidence>
<dbReference type="Pfam" id="PF00724">
    <property type="entry name" value="Oxidored_FMN"/>
    <property type="match status" value="1"/>
</dbReference>
<dbReference type="GO" id="GO:0003959">
    <property type="term" value="F:NADPH dehydrogenase activity"/>
    <property type="evidence" value="ECO:0007669"/>
    <property type="project" value="InterPro"/>
</dbReference>
<dbReference type="InterPro" id="IPR013785">
    <property type="entry name" value="Aldolase_TIM"/>
</dbReference>
<dbReference type="AlphaFoldDB" id="A0A076EUT3"/>
<organism evidence="7 8">
    <name type="scientific">Rhodococcus opacus</name>
    <name type="common">Nocardia opaca</name>
    <dbReference type="NCBI Taxonomy" id="37919"/>
    <lineage>
        <taxon>Bacteria</taxon>
        <taxon>Bacillati</taxon>
        <taxon>Actinomycetota</taxon>
        <taxon>Actinomycetes</taxon>
        <taxon>Mycobacteriales</taxon>
        <taxon>Nocardiaceae</taxon>
        <taxon>Rhodococcus</taxon>
    </lineage>
</organism>